<dbReference type="GO" id="GO:0009117">
    <property type="term" value="P:nucleotide metabolic process"/>
    <property type="evidence" value="ECO:0007669"/>
    <property type="project" value="UniProtKB-KW"/>
</dbReference>
<feature type="compositionally biased region" description="Low complexity" evidence="5">
    <location>
        <begin position="22"/>
        <end position="34"/>
    </location>
</feature>
<evidence type="ECO:0000256" key="2">
    <source>
        <dbReference type="ARBA" id="ARBA00022801"/>
    </source>
</evidence>
<comment type="catalytic activity">
    <reaction evidence="4">
        <text>UTP + H2O = UMP + diphosphate + H(+)</text>
        <dbReference type="Rhea" id="RHEA:29395"/>
        <dbReference type="ChEBI" id="CHEBI:15377"/>
        <dbReference type="ChEBI" id="CHEBI:15378"/>
        <dbReference type="ChEBI" id="CHEBI:33019"/>
        <dbReference type="ChEBI" id="CHEBI:46398"/>
        <dbReference type="ChEBI" id="CHEBI:57865"/>
        <dbReference type="EC" id="3.6.1.9"/>
    </reaction>
</comment>
<name>A0A840FXV5_RHOTE</name>
<dbReference type="InterPro" id="IPR029001">
    <property type="entry name" value="ITPase-like_fam"/>
</dbReference>
<organism evidence="6 7">
    <name type="scientific">Rhodocyclus tenuis</name>
    <name type="common">Rhodospirillum tenue</name>
    <dbReference type="NCBI Taxonomy" id="1066"/>
    <lineage>
        <taxon>Bacteria</taxon>
        <taxon>Pseudomonadati</taxon>
        <taxon>Pseudomonadota</taxon>
        <taxon>Betaproteobacteria</taxon>
        <taxon>Rhodocyclales</taxon>
        <taxon>Rhodocyclaceae</taxon>
        <taxon>Rhodocyclus</taxon>
    </lineage>
</organism>
<dbReference type="CDD" id="cd00555">
    <property type="entry name" value="Maf"/>
    <property type="match status" value="1"/>
</dbReference>
<feature type="site" description="Important for substrate specificity" evidence="4">
    <location>
        <position position="203"/>
    </location>
</feature>
<comment type="subcellular location">
    <subcellularLocation>
        <location evidence="4">Cytoplasm</location>
    </subcellularLocation>
</comment>
<comment type="caution">
    <text evidence="4">Lacks conserved residue(s) required for the propagation of feature annotation.</text>
</comment>
<evidence type="ECO:0000256" key="4">
    <source>
        <dbReference type="HAMAP-Rule" id="MF_00528"/>
    </source>
</evidence>
<dbReference type="HAMAP" id="MF_00528">
    <property type="entry name" value="Maf"/>
    <property type="match status" value="1"/>
</dbReference>
<protein>
    <recommendedName>
        <fullName evidence="4">dTTP/UTP pyrophosphatase</fullName>
        <shortName evidence="4">dTTPase/UTPase</shortName>
        <ecNumber evidence="4">3.6.1.9</ecNumber>
    </recommendedName>
    <alternativeName>
        <fullName evidence="4">Nucleoside triphosphate pyrophosphatase</fullName>
    </alternativeName>
    <alternativeName>
        <fullName evidence="4">Nucleotide pyrophosphatase</fullName>
        <shortName evidence="4">Nucleotide PPase</shortName>
    </alternativeName>
</protein>
<feature type="region of interest" description="Disordered" evidence="5">
    <location>
        <begin position="1"/>
        <end position="35"/>
    </location>
</feature>
<dbReference type="GO" id="GO:0047429">
    <property type="term" value="F:nucleoside triphosphate diphosphatase activity"/>
    <property type="evidence" value="ECO:0007669"/>
    <property type="project" value="UniProtKB-EC"/>
</dbReference>
<evidence type="ECO:0000313" key="7">
    <source>
        <dbReference type="Proteomes" id="UP000587070"/>
    </source>
</evidence>
<dbReference type="SUPFAM" id="SSF52972">
    <property type="entry name" value="ITPase-like"/>
    <property type="match status" value="1"/>
</dbReference>
<dbReference type="NCBIfam" id="TIGR00172">
    <property type="entry name" value="maf"/>
    <property type="match status" value="1"/>
</dbReference>
<keyword evidence="3 4" id="KW-0546">Nucleotide metabolism</keyword>
<feature type="site" description="Important for substrate specificity" evidence="4">
    <location>
        <position position="50"/>
    </location>
</feature>
<sequence>MNERKNPPTAAGSTPWTDELSADATPAAPAATAASEQKAARVHLASRSPRRRELLAQVGIAFDLIAFRNPPREDPEIDETPFPGEAADAYVVRVARAKAAHGQRIVGWRKLTAQPVLAADTTLEFAGEIIGKPDDAEHARQILHSLSGQTHRVLTAVAVADAGRIECVLSVSEVRFARLDADTIARYVASGEAFDKAGAYGIQGRAGAFAAHLAGSYTGVMGLPLYETTQLLRSFGLKV</sequence>
<dbReference type="PANTHER" id="PTHR43213">
    <property type="entry name" value="BIFUNCTIONAL DTTP/UTP PYROPHOSPHATASE/METHYLTRANSFERASE PROTEIN-RELATED"/>
    <property type="match status" value="1"/>
</dbReference>
<dbReference type="PIRSF" id="PIRSF006305">
    <property type="entry name" value="Maf"/>
    <property type="match status" value="1"/>
</dbReference>
<keyword evidence="2 4" id="KW-0378">Hydrolase</keyword>
<dbReference type="OrthoDB" id="9807767at2"/>
<dbReference type="InterPro" id="IPR003697">
    <property type="entry name" value="Maf-like"/>
</dbReference>
<dbReference type="Gene3D" id="3.90.950.10">
    <property type="match status" value="1"/>
</dbReference>
<proteinExistence type="inferred from homology"/>
<comment type="similarity">
    <text evidence="4">Belongs to the Maf family. YhdE subfamily.</text>
</comment>
<dbReference type="Pfam" id="PF02545">
    <property type="entry name" value="Maf"/>
    <property type="match status" value="1"/>
</dbReference>
<feature type="site" description="Important for substrate specificity" evidence="4">
    <location>
        <position position="121"/>
    </location>
</feature>
<dbReference type="EC" id="3.6.1.9" evidence="4"/>
<evidence type="ECO:0000256" key="5">
    <source>
        <dbReference type="SAM" id="MobiDB-lite"/>
    </source>
</evidence>
<dbReference type="RefSeq" id="WP_153114696.1">
    <property type="nucleotide sequence ID" value="NZ_JACIGE010000002.1"/>
</dbReference>
<comment type="catalytic activity">
    <reaction evidence="4">
        <text>dTTP + H2O = dTMP + diphosphate + H(+)</text>
        <dbReference type="Rhea" id="RHEA:28534"/>
        <dbReference type="ChEBI" id="CHEBI:15377"/>
        <dbReference type="ChEBI" id="CHEBI:15378"/>
        <dbReference type="ChEBI" id="CHEBI:33019"/>
        <dbReference type="ChEBI" id="CHEBI:37568"/>
        <dbReference type="ChEBI" id="CHEBI:63528"/>
        <dbReference type="EC" id="3.6.1.9"/>
    </reaction>
</comment>
<evidence type="ECO:0000313" key="6">
    <source>
        <dbReference type="EMBL" id="MBB4246644.1"/>
    </source>
</evidence>
<dbReference type="EMBL" id="JACIGE010000002">
    <property type="protein sequence ID" value="MBB4246644.1"/>
    <property type="molecule type" value="Genomic_DNA"/>
</dbReference>
<dbReference type="Proteomes" id="UP000587070">
    <property type="component" value="Unassembled WGS sequence"/>
</dbReference>
<dbReference type="AlphaFoldDB" id="A0A840FXV5"/>
<evidence type="ECO:0000256" key="3">
    <source>
        <dbReference type="ARBA" id="ARBA00023080"/>
    </source>
</evidence>
<evidence type="ECO:0000256" key="1">
    <source>
        <dbReference type="ARBA" id="ARBA00001968"/>
    </source>
</evidence>
<comment type="function">
    <text evidence="4">Nucleoside triphosphate pyrophosphatase that hydrolyzes dTTP and UTP. May have a dual role in cell division arrest and in preventing the incorporation of modified nucleotides into cellular nucleic acids.</text>
</comment>
<dbReference type="GO" id="GO:0005737">
    <property type="term" value="C:cytoplasm"/>
    <property type="evidence" value="ECO:0007669"/>
    <property type="project" value="UniProtKB-SubCell"/>
</dbReference>
<gene>
    <name evidence="6" type="ORF">GGD90_001001</name>
</gene>
<feature type="active site" description="Proton acceptor" evidence="4">
    <location>
        <position position="120"/>
    </location>
</feature>
<reference evidence="6 7" key="1">
    <citation type="submission" date="2020-08" db="EMBL/GenBank/DDBJ databases">
        <title>Genome sequencing of Purple Non-Sulfur Bacteria from various extreme environments.</title>
        <authorList>
            <person name="Mayer M."/>
        </authorList>
    </citation>
    <scope>NUCLEOTIDE SEQUENCE [LARGE SCALE GENOMIC DNA]</scope>
    <source>
        <strain evidence="6 7">2761</strain>
    </source>
</reference>
<accession>A0A840FXV5</accession>
<keyword evidence="7" id="KW-1185">Reference proteome</keyword>
<comment type="cofactor">
    <cofactor evidence="1 4">
        <name>a divalent metal cation</name>
        <dbReference type="ChEBI" id="CHEBI:60240"/>
    </cofactor>
</comment>
<comment type="caution">
    <text evidence="6">The sequence shown here is derived from an EMBL/GenBank/DDBJ whole genome shotgun (WGS) entry which is preliminary data.</text>
</comment>
<keyword evidence="4" id="KW-0963">Cytoplasm</keyword>
<dbReference type="PANTHER" id="PTHR43213:SF5">
    <property type="entry name" value="BIFUNCTIONAL DTTP_UTP PYROPHOSPHATASE_METHYLTRANSFERASE PROTEIN-RELATED"/>
    <property type="match status" value="1"/>
</dbReference>